<dbReference type="HOGENOM" id="CLU_1211474_0_0_1"/>
<reference evidence="1" key="2">
    <citation type="submission" date="2018-05" db="EMBL/GenBank/DDBJ databases">
        <title>OpunRS2 (Oryza punctata Reference Sequence Version 2).</title>
        <authorList>
            <person name="Zhang J."/>
            <person name="Kudrna D."/>
            <person name="Lee S."/>
            <person name="Talag J."/>
            <person name="Welchert J."/>
            <person name="Wing R.A."/>
        </authorList>
    </citation>
    <scope>NUCLEOTIDE SEQUENCE [LARGE SCALE GENOMIC DNA]</scope>
</reference>
<accession>A0A0E0LAR4</accession>
<dbReference type="Proteomes" id="UP000026962">
    <property type="component" value="Chromosome 6"/>
</dbReference>
<organism evidence="1">
    <name type="scientific">Oryza punctata</name>
    <name type="common">Red rice</name>
    <dbReference type="NCBI Taxonomy" id="4537"/>
    <lineage>
        <taxon>Eukaryota</taxon>
        <taxon>Viridiplantae</taxon>
        <taxon>Streptophyta</taxon>
        <taxon>Embryophyta</taxon>
        <taxon>Tracheophyta</taxon>
        <taxon>Spermatophyta</taxon>
        <taxon>Magnoliopsida</taxon>
        <taxon>Liliopsida</taxon>
        <taxon>Poales</taxon>
        <taxon>Poaceae</taxon>
        <taxon>BOP clade</taxon>
        <taxon>Oryzoideae</taxon>
        <taxon>Oryzeae</taxon>
        <taxon>Oryzinae</taxon>
        <taxon>Oryza</taxon>
    </lineage>
</organism>
<dbReference type="EnsemblPlants" id="OPUNC06G11390.1">
    <property type="protein sequence ID" value="OPUNC06G11390.1"/>
    <property type="gene ID" value="OPUNC06G11390"/>
</dbReference>
<reference evidence="1" key="1">
    <citation type="submission" date="2015-04" db="UniProtKB">
        <authorList>
            <consortium name="EnsemblPlants"/>
        </authorList>
    </citation>
    <scope>IDENTIFICATION</scope>
</reference>
<evidence type="ECO:0000313" key="1">
    <source>
        <dbReference type="EnsemblPlants" id="OPUNC06G11390.1"/>
    </source>
</evidence>
<evidence type="ECO:0000313" key="2">
    <source>
        <dbReference type="Proteomes" id="UP000026962"/>
    </source>
</evidence>
<proteinExistence type="predicted"/>
<sequence length="229" mass="23301">MSTDSSNSSPTSPRSTALNSVVNAVADAVRSSFLPTEGSQIDLGMTTAVADDATQQAVAAACRALATLFPPTALAVSAVLAPPVPSSTPPPAIALDGSSLTNDLAALLARLDFPVAGSTTVPPTFQWPGATRPSGTPGGGSSRVAPIGVPGAIYSSTFPAPDTDARAALHYQAIGVLNVKSIIPVVLDVQAANYTKWRGIFLVALGKYDLQDHVLADVQLPTTPIGFIN</sequence>
<protein>
    <submittedName>
        <fullName evidence="1">Uncharacterized protein</fullName>
    </submittedName>
</protein>
<dbReference type="AlphaFoldDB" id="A0A0E0LAR4"/>
<keyword evidence="2" id="KW-1185">Reference proteome</keyword>
<name>A0A0E0LAR4_ORYPU</name>
<dbReference type="STRING" id="4537.A0A0E0LAR4"/>
<dbReference type="Gramene" id="OPUNC06G11390.1">
    <property type="protein sequence ID" value="OPUNC06G11390.1"/>
    <property type="gene ID" value="OPUNC06G11390"/>
</dbReference>